<feature type="domain" description="FMN hydroxy acid dehydrogenase" evidence="6">
    <location>
        <begin position="2"/>
        <end position="362"/>
    </location>
</feature>
<evidence type="ECO:0000256" key="4">
    <source>
        <dbReference type="ARBA" id="ARBA00023002"/>
    </source>
</evidence>
<proteinExistence type="inferred from homology"/>
<dbReference type="Pfam" id="PF01070">
    <property type="entry name" value="FMN_dh"/>
    <property type="match status" value="1"/>
</dbReference>
<evidence type="ECO:0000256" key="2">
    <source>
        <dbReference type="ARBA" id="ARBA00022630"/>
    </source>
</evidence>
<comment type="cofactor">
    <cofactor evidence="1">
        <name>FMN</name>
        <dbReference type="ChEBI" id="CHEBI:58210"/>
    </cofactor>
</comment>
<dbReference type="InterPro" id="IPR000262">
    <property type="entry name" value="FMN-dep_DH"/>
</dbReference>
<dbReference type="Gene3D" id="3.20.20.70">
    <property type="entry name" value="Aldolase class I"/>
    <property type="match status" value="1"/>
</dbReference>
<dbReference type="PROSITE" id="PS51349">
    <property type="entry name" value="FMN_HYDROXY_ACID_DH_2"/>
    <property type="match status" value="1"/>
</dbReference>
<dbReference type="PIRSF" id="PIRSF000138">
    <property type="entry name" value="Al-hdrx_acd_dh"/>
    <property type="match status" value="1"/>
</dbReference>
<evidence type="ECO:0000313" key="7">
    <source>
        <dbReference type="EMBL" id="GAA4425970.1"/>
    </source>
</evidence>
<dbReference type="EMBL" id="BAABEX010000022">
    <property type="protein sequence ID" value="GAA4425970.1"/>
    <property type="molecule type" value="Genomic_DNA"/>
</dbReference>
<keyword evidence="3" id="KW-0288">FMN</keyword>
<evidence type="ECO:0000256" key="1">
    <source>
        <dbReference type="ARBA" id="ARBA00001917"/>
    </source>
</evidence>
<evidence type="ECO:0000256" key="5">
    <source>
        <dbReference type="ARBA" id="ARBA00024042"/>
    </source>
</evidence>
<name>A0ABP8LBS2_9BURK</name>
<dbReference type="InterPro" id="IPR013785">
    <property type="entry name" value="Aldolase_TIM"/>
</dbReference>
<dbReference type="SUPFAM" id="SSF51395">
    <property type="entry name" value="FMN-linked oxidoreductases"/>
    <property type="match status" value="1"/>
</dbReference>
<protein>
    <submittedName>
        <fullName evidence="7">Alpha-hydroxy acid oxidase</fullName>
    </submittedName>
</protein>
<accession>A0ABP8LBS2</accession>
<evidence type="ECO:0000313" key="8">
    <source>
        <dbReference type="Proteomes" id="UP001501788"/>
    </source>
</evidence>
<keyword evidence="4" id="KW-0560">Oxidoreductase</keyword>
<dbReference type="PANTHER" id="PTHR10578:SF107">
    <property type="entry name" value="2-HYDROXYACID OXIDASE 1"/>
    <property type="match status" value="1"/>
</dbReference>
<keyword evidence="2" id="KW-0285">Flavoprotein</keyword>
<keyword evidence="8" id="KW-1185">Reference proteome</keyword>
<dbReference type="InterPro" id="IPR012133">
    <property type="entry name" value="Alpha-hydoxy_acid_DH_FMN"/>
</dbReference>
<gene>
    <name evidence="7" type="ORF">GCM10023090_21320</name>
</gene>
<evidence type="ECO:0000256" key="3">
    <source>
        <dbReference type="ARBA" id="ARBA00022643"/>
    </source>
</evidence>
<comment type="similarity">
    <text evidence="5">Belongs to the FMN-dependent alpha-hydroxy acid dehydrogenase family.</text>
</comment>
<organism evidence="7 8">
    <name type="scientific">Acidovorax lacteus</name>
    <dbReference type="NCBI Taxonomy" id="1924988"/>
    <lineage>
        <taxon>Bacteria</taxon>
        <taxon>Pseudomonadati</taxon>
        <taxon>Pseudomonadota</taxon>
        <taxon>Betaproteobacteria</taxon>
        <taxon>Burkholderiales</taxon>
        <taxon>Comamonadaceae</taxon>
        <taxon>Acidovorax</taxon>
    </lineage>
</organism>
<comment type="caution">
    <text evidence="7">The sequence shown here is derived from an EMBL/GenBank/DDBJ whole genome shotgun (WGS) entry which is preliminary data.</text>
</comment>
<dbReference type="PANTHER" id="PTHR10578">
    <property type="entry name" value="S -2-HYDROXY-ACID OXIDASE-RELATED"/>
    <property type="match status" value="1"/>
</dbReference>
<sequence>MQHLSDAISLTDYETTARTRLPAGPWAYFQGGAGDEVTMRRNAEAWQTHTLRPRVMRVLAGGHSRSTLLGRPLACPVLAAPVAYQRMAHAEGEIGTALATSVLGMGMVLSTQSSTPLEEVASAAGDRATRGPLWFQLYLQPDLGLTRSLVQRAEAAGYDAIVLTVDAPCQGVRDRERRAGFRLPPGIRAVHLPPASSQPTPAGGSAASLFDGLLAQAPTWDDLAWLCTETTLPVLVKGVLHPDDARLAIQHGAAGVIVSNHGGRTLDTALPTARALPDICAALEGAVPVLVDGGIRRGTDVLKALALGAHAVLIGRPLVHGLACGGTHGVAHVLRLLHDEFEAAMALCGCRTLSDIQPGLLA</sequence>
<reference evidence="8" key="1">
    <citation type="journal article" date="2019" name="Int. J. Syst. Evol. Microbiol.">
        <title>The Global Catalogue of Microorganisms (GCM) 10K type strain sequencing project: providing services to taxonomists for standard genome sequencing and annotation.</title>
        <authorList>
            <consortium name="The Broad Institute Genomics Platform"/>
            <consortium name="The Broad Institute Genome Sequencing Center for Infectious Disease"/>
            <person name="Wu L."/>
            <person name="Ma J."/>
        </authorList>
    </citation>
    <scope>NUCLEOTIDE SEQUENCE [LARGE SCALE GENOMIC DNA]</scope>
    <source>
        <strain evidence="8">JCM 31890</strain>
    </source>
</reference>
<dbReference type="Proteomes" id="UP001501788">
    <property type="component" value="Unassembled WGS sequence"/>
</dbReference>
<evidence type="ECO:0000259" key="6">
    <source>
        <dbReference type="PROSITE" id="PS51349"/>
    </source>
</evidence>
<dbReference type="InterPro" id="IPR037396">
    <property type="entry name" value="FMN_HAD"/>
</dbReference>
<dbReference type="CDD" id="cd02809">
    <property type="entry name" value="alpha_hydroxyacid_oxid_FMN"/>
    <property type="match status" value="1"/>
</dbReference>